<feature type="domain" description="SaeA second Fn3-like" evidence="4">
    <location>
        <begin position="230"/>
        <end position="319"/>
    </location>
</feature>
<feature type="region of interest" description="Disordered" evidence="1">
    <location>
        <begin position="1"/>
        <end position="20"/>
    </location>
</feature>
<evidence type="ECO:0000259" key="3">
    <source>
        <dbReference type="Pfam" id="PF25832"/>
    </source>
</evidence>
<name>A0ABT6L2R3_9MYCO</name>
<dbReference type="Pfam" id="PF25831">
    <property type="entry name" value="SaeA_1st"/>
    <property type="match status" value="1"/>
</dbReference>
<dbReference type="InterPro" id="IPR058696">
    <property type="entry name" value="Fn3_SaeA_5th"/>
</dbReference>
<evidence type="ECO:0000259" key="5">
    <source>
        <dbReference type="Pfam" id="PF25834"/>
    </source>
</evidence>
<evidence type="ECO:0000313" key="9">
    <source>
        <dbReference type="Proteomes" id="UP001160130"/>
    </source>
</evidence>
<proteinExistence type="predicted"/>
<dbReference type="InterPro" id="IPR058692">
    <property type="entry name" value="Fn3_SaeA_2nd"/>
</dbReference>
<accession>A0ABT6L2R3</accession>
<feature type="domain" description="SaeA fourth Fn3-like" evidence="6">
    <location>
        <begin position="447"/>
        <end position="538"/>
    </location>
</feature>
<dbReference type="InterPro" id="IPR058694">
    <property type="entry name" value="Fn3_SaeA_4th"/>
</dbReference>
<dbReference type="InterPro" id="IPR058691">
    <property type="entry name" value="Fn3_SaeA_1st"/>
</dbReference>
<evidence type="ECO:0008006" key="10">
    <source>
        <dbReference type="Google" id="ProtNLM"/>
    </source>
</evidence>
<feature type="domain" description="SaeA third Fn3-like" evidence="5">
    <location>
        <begin position="336"/>
        <end position="437"/>
    </location>
</feature>
<dbReference type="Pfam" id="PF25832">
    <property type="entry name" value="Fn3_SaeA_2nd"/>
    <property type="match status" value="1"/>
</dbReference>
<dbReference type="Pfam" id="PF25833">
    <property type="entry name" value="Fn3_SaeA_3rd"/>
    <property type="match status" value="1"/>
</dbReference>
<reference evidence="8 9" key="1">
    <citation type="submission" date="2023-04" db="EMBL/GenBank/DDBJ databases">
        <title>Forest soil microbial communities from Buena Vista Peninsula, Colon Province, Panama.</title>
        <authorList>
            <person name="Bouskill N."/>
        </authorList>
    </citation>
    <scope>NUCLEOTIDE SEQUENCE [LARGE SCALE GENOMIC DNA]</scope>
    <source>
        <strain evidence="8 9">AC80</strain>
    </source>
</reference>
<evidence type="ECO:0000259" key="7">
    <source>
        <dbReference type="Pfam" id="PF25836"/>
    </source>
</evidence>
<comment type="caution">
    <text evidence="8">The sequence shown here is derived from an EMBL/GenBank/DDBJ whole genome shotgun (WGS) entry which is preliminary data.</text>
</comment>
<gene>
    <name evidence="8" type="ORF">M2272_002923</name>
</gene>
<dbReference type="Proteomes" id="UP001160130">
    <property type="component" value="Unassembled WGS sequence"/>
</dbReference>
<evidence type="ECO:0000313" key="8">
    <source>
        <dbReference type="EMBL" id="MDH6196280.1"/>
    </source>
</evidence>
<dbReference type="Pfam" id="PF25836">
    <property type="entry name" value="Fn3_SaeA_6th"/>
    <property type="match status" value="1"/>
</dbReference>
<dbReference type="Pfam" id="PF25834">
    <property type="entry name" value="Fn3_SaeA_4th"/>
    <property type="match status" value="1"/>
</dbReference>
<dbReference type="Pfam" id="PF25835">
    <property type="entry name" value="Fn3_SaeA_5th"/>
    <property type="match status" value="1"/>
</dbReference>
<feature type="domain" description="SaeA first Fn3-like" evidence="3">
    <location>
        <begin position="134"/>
        <end position="226"/>
    </location>
</feature>
<organism evidence="8 9">
    <name type="scientific">Mycolicibacterium frederiksbergense</name>
    <dbReference type="NCBI Taxonomy" id="117567"/>
    <lineage>
        <taxon>Bacteria</taxon>
        <taxon>Bacillati</taxon>
        <taxon>Actinomycetota</taxon>
        <taxon>Actinomycetes</taxon>
        <taxon>Mycobacteriales</taxon>
        <taxon>Mycobacteriaceae</taxon>
        <taxon>Mycolicibacterium</taxon>
    </lineage>
</organism>
<feature type="domain" description="SaeA N-terminal" evidence="2">
    <location>
        <begin position="27"/>
        <end position="86"/>
    </location>
</feature>
<sequence length="673" mass="73586">MRMFHRVPERRCSDMSEPRRAENDPQLVALLRWREELIESGVVSGSAFKEAHIRLVLRSGRTEADQIGAMLPREVAAYAAQMAEVLASSAPVSEEGRCLPAGGSEAVPRSGFAPYRFAPSDREVLPLSARWAPDGSGVEVAWPPYRDDSAPRHADRYVIYRLVSTEGQHGPSPDSAYLVASTATPAARDDRPLVGAVRHLQVWVNAGESATDALAAQPFLHATGVVIADPQDVDIRDDFGRVVGQWTVLPGVRAVHIYRVPAELAERDGPQFRILSAQDNLGGFVDDAATRGRRYVYRVRCEIDVDGVARLSDAVQTEVTVTAHPEPVTDISLTTHRHGVDMVFDLEWTPPPFGRVLVFRTSMPPGADAATMELDQSVLEQVGLGREFQLIHPVSERIDEHGVRKSVLAAVPWPTAWTRAYFTPVTVVGGRARLGRAVSSVRTGVIVDAQISEYCEKQTLTFGWPVGAAAVLVYIAPKGYDPADGLSGRSYEIALAEYEKRGGVEFTGELPGLGCSLHLVPVAYAGGHRVTGVITTIEYPGLLRLWYDIELTRDREGRPLTAAVRVRAEDEVIGSPPFVLVYHPDRIPLAVRDGRAIDMTCLDAEGNPVSEPVKEFQVVLNSSDADDVWTGDVRGKTGWIKLFAHLHPTRLRSLALLDPPVAALRLIPEPEPK</sequence>
<evidence type="ECO:0000259" key="4">
    <source>
        <dbReference type="Pfam" id="PF25833"/>
    </source>
</evidence>
<evidence type="ECO:0000256" key="1">
    <source>
        <dbReference type="SAM" id="MobiDB-lite"/>
    </source>
</evidence>
<dbReference type="InterPro" id="IPR058695">
    <property type="entry name" value="SaeA_N"/>
</dbReference>
<dbReference type="EMBL" id="JARXVE010000004">
    <property type="protein sequence ID" value="MDH6196280.1"/>
    <property type="molecule type" value="Genomic_DNA"/>
</dbReference>
<feature type="domain" description="SaeA fifth Fn3-like" evidence="7">
    <location>
        <begin position="542"/>
        <end position="665"/>
    </location>
</feature>
<evidence type="ECO:0000259" key="6">
    <source>
        <dbReference type="Pfam" id="PF25835"/>
    </source>
</evidence>
<keyword evidence="9" id="KW-1185">Reference proteome</keyword>
<dbReference type="InterPro" id="IPR058693">
    <property type="entry name" value="Fn3_SaeA_3rd"/>
</dbReference>
<protein>
    <recommendedName>
        <fullName evidence="10">ESX-1 scaffolding and assembly protein SaeA</fullName>
    </recommendedName>
</protein>
<evidence type="ECO:0000259" key="2">
    <source>
        <dbReference type="Pfam" id="PF25831"/>
    </source>
</evidence>